<dbReference type="Pfam" id="PF13312">
    <property type="entry name" value="DUF4081"/>
    <property type="match status" value="1"/>
</dbReference>
<proteinExistence type="predicted"/>
<dbReference type="InterPro" id="IPR016794">
    <property type="entry name" value="UCP21603_acetyltransf"/>
</dbReference>
<dbReference type="SUPFAM" id="SSF55729">
    <property type="entry name" value="Acyl-CoA N-acyltransferases (Nat)"/>
    <property type="match status" value="1"/>
</dbReference>
<dbReference type="InterPro" id="IPR016181">
    <property type="entry name" value="Acyl_CoA_acyltransferase"/>
</dbReference>
<dbReference type="Gene3D" id="3.40.630.30">
    <property type="match status" value="1"/>
</dbReference>
<name>A0A3N1CQ70_9ACTN</name>
<keyword evidence="3" id="KW-1185">Reference proteome</keyword>
<dbReference type="InterPro" id="IPR025289">
    <property type="entry name" value="DUF4081"/>
</dbReference>
<reference evidence="2 3" key="1">
    <citation type="submission" date="2018-11" db="EMBL/GenBank/DDBJ databases">
        <title>Sequencing the genomes of 1000 actinobacteria strains.</title>
        <authorList>
            <person name="Klenk H.-P."/>
        </authorList>
    </citation>
    <scope>NUCLEOTIDE SEQUENCE [LARGE SCALE GENOMIC DNA]</scope>
    <source>
        <strain evidence="2 3">DSM 44254</strain>
    </source>
</reference>
<evidence type="ECO:0000313" key="3">
    <source>
        <dbReference type="Proteomes" id="UP000272400"/>
    </source>
</evidence>
<feature type="domain" description="N-acetyltransferase" evidence="1">
    <location>
        <begin position="141"/>
        <end position="282"/>
    </location>
</feature>
<dbReference type="PROSITE" id="PS51186">
    <property type="entry name" value="GNAT"/>
    <property type="match status" value="1"/>
</dbReference>
<sequence length="282" mass="30798">MRMLGSLPVRVLDDRHRAEALAILDADPVGNVFVASRVHQAGLDPARLGAQMWGFWHEGRLDALCYAGANLIPVNAGPHAVRAFAERARGQGRRCSSIVGPVPVVQELWDLLEPFWGPPRAIRAIQPVMSTSTPSAFPGDPYVRRATMADFETLYPACVAMFTEEVGVSPDTGDGGMLYRARVAELIRAGRSFARIEGGRVLFKAEIGAITPYACQVQGVWVHPESRGQGLSEFGMSSVVAMSLRDVAPVVTLYVNDFNIRARAAYHRVGFVEVDQFMSVLF</sequence>
<evidence type="ECO:0000313" key="2">
    <source>
        <dbReference type="EMBL" id="ROO83459.1"/>
    </source>
</evidence>
<evidence type="ECO:0000259" key="1">
    <source>
        <dbReference type="PROSITE" id="PS51186"/>
    </source>
</evidence>
<dbReference type="Pfam" id="PF00583">
    <property type="entry name" value="Acetyltransf_1"/>
    <property type="match status" value="1"/>
</dbReference>
<dbReference type="InterPro" id="IPR000182">
    <property type="entry name" value="GNAT_dom"/>
</dbReference>
<accession>A0A3N1CQ70</accession>
<gene>
    <name evidence="2" type="ORF">EDD29_0962</name>
</gene>
<dbReference type="AlphaFoldDB" id="A0A3N1CQ70"/>
<dbReference type="EMBL" id="RJKE01000001">
    <property type="protein sequence ID" value="ROO83459.1"/>
    <property type="molecule type" value="Genomic_DNA"/>
</dbReference>
<dbReference type="PIRSF" id="PIRSF021603">
    <property type="entry name" value="UCP21603_acetyltransf"/>
    <property type="match status" value="1"/>
</dbReference>
<protein>
    <recommendedName>
        <fullName evidence="1">N-acetyltransferase domain-containing protein</fullName>
    </recommendedName>
</protein>
<dbReference type="Proteomes" id="UP000272400">
    <property type="component" value="Unassembled WGS sequence"/>
</dbReference>
<comment type="caution">
    <text evidence="2">The sequence shown here is derived from an EMBL/GenBank/DDBJ whole genome shotgun (WGS) entry which is preliminary data.</text>
</comment>
<organism evidence="2 3">
    <name type="scientific">Actinocorallia herbida</name>
    <dbReference type="NCBI Taxonomy" id="58109"/>
    <lineage>
        <taxon>Bacteria</taxon>
        <taxon>Bacillati</taxon>
        <taxon>Actinomycetota</taxon>
        <taxon>Actinomycetes</taxon>
        <taxon>Streptosporangiales</taxon>
        <taxon>Thermomonosporaceae</taxon>
        <taxon>Actinocorallia</taxon>
    </lineage>
</organism>
<dbReference type="GO" id="GO:0016747">
    <property type="term" value="F:acyltransferase activity, transferring groups other than amino-acyl groups"/>
    <property type="evidence" value="ECO:0007669"/>
    <property type="project" value="InterPro"/>
</dbReference>